<organism evidence="1 2">
    <name type="scientific">Cyclocybe aegerita</name>
    <name type="common">Black poplar mushroom</name>
    <name type="synonym">Agrocybe aegerita</name>
    <dbReference type="NCBI Taxonomy" id="1973307"/>
    <lineage>
        <taxon>Eukaryota</taxon>
        <taxon>Fungi</taxon>
        <taxon>Dikarya</taxon>
        <taxon>Basidiomycota</taxon>
        <taxon>Agaricomycotina</taxon>
        <taxon>Agaricomycetes</taxon>
        <taxon>Agaricomycetidae</taxon>
        <taxon>Agaricales</taxon>
        <taxon>Agaricineae</taxon>
        <taxon>Bolbitiaceae</taxon>
        <taxon>Cyclocybe</taxon>
    </lineage>
</organism>
<comment type="caution">
    <text evidence="1">The sequence shown here is derived from an EMBL/GenBank/DDBJ whole genome shotgun (WGS) entry which is preliminary data.</text>
</comment>
<proteinExistence type="predicted"/>
<evidence type="ECO:0000313" key="1">
    <source>
        <dbReference type="EMBL" id="CAA7268029.1"/>
    </source>
</evidence>
<reference evidence="1 2" key="1">
    <citation type="submission" date="2020-01" db="EMBL/GenBank/DDBJ databases">
        <authorList>
            <person name="Gupta K D."/>
        </authorList>
    </citation>
    <scope>NUCLEOTIDE SEQUENCE [LARGE SCALE GENOMIC DNA]</scope>
</reference>
<dbReference type="AlphaFoldDB" id="A0A8S0VT20"/>
<keyword evidence="2" id="KW-1185">Reference proteome</keyword>
<sequence>MPAAKSLFPSASNLIIIGSPLLPATFPGMLRAAGASQNDRSTLKAVVSGHIQGSVVSLRFTEPVTPLKAVLKWAQTNNGDMTSIEMLRNEASIYKQELLPLQGTIVPRCYGYYEGTTNDSRVRFAGLLLEELPCKPKENCTRSAEYHRRLMIAFCKIHEAGIQHHGVMDSRHFITDGGSAPKIVSFSLATRHNCAGCPPADSAGNIPQGTAVCLELQLLEVHYGSKTIEREELDGRTSRLAKWERLGYRLIPDAF</sequence>
<dbReference type="EMBL" id="CACVBS010000065">
    <property type="protein sequence ID" value="CAA7268029.1"/>
    <property type="molecule type" value="Genomic_DNA"/>
</dbReference>
<dbReference type="Proteomes" id="UP000467700">
    <property type="component" value="Unassembled WGS sequence"/>
</dbReference>
<accession>A0A8S0VT20</accession>
<name>A0A8S0VT20_CYCAE</name>
<gene>
    <name evidence="1" type="ORF">AAE3_LOCUS10316</name>
</gene>
<evidence type="ECO:0000313" key="2">
    <source>
        <dbReference type="Proteomes" id="UP000467700"/>
    </source>
</evidence>
<dbReference type="OrthoDB" id="3182995at2759"/>
<protein>
    <recommendedName>
        <fullName evidence="3">Protein kinase domain-containing protein</fullName>
    </recommendedName>
</protein>
<evidence type="ECO:0008006" key="3">
    <source>
        <dbReference type="Google" id="ProtNLM"/>
    </source>
</evidence>